<evidence type="ECO:0000259" key="5">
    <source>
        <dbReference type="Pfam" id="PF13088"/>
    </source>
</evidence>
<gene>
    <name evidence="6" type="primary">axe1-6A_1</name>
    <name evidence="6" type="ORF">Q31a_20730</name>
</gene>
<dbReference type="InterPro" id="IPR036514">
    <property type="entry name" value="SGNH_hydro_sf"/>
</dbReference>
<dbReference type="SUPFAM" id="SSF50939">
    <property type="entry name" value="Sialidases"/>
    <property type="match status" value="2"/>
</dbReference>
<keyword evidence="1" id="KW-0378">Hydrolase</keyword>
<dbReference type="Gene3D" id="2.120.10.10">
    <property type="match status" value="2"/>
</dbReference>
<keyword evidence="3" id="KW-0732">Signal</keyword>
<feature type="compositionally biased region" description="Polar residues" evidence="2">
    <location>
        <begin position="38"/>
        <end position="54"/>
    </location>
</feature>
<evidence type="ECO:0000256" key="1">
    <source>
        <dbReference type="ARBA" id="ARBA00022801"/>
    </source>
</evidence>
<dbReference type="InterPro" id="IPR005181">
    <property type="entry name" value="SASA"/>
</dbReference>
<dbReference type="KEGG" id="ahel:Q31a_20730"/>
<dbReference type="CDD" id="cd15482">
    <property type="entry name" value="Sialidase_non-viral"/>
    <property type="match status" value="2"/>
</dbReference>
<evidence type="ECO:0000259" key="4">
    <source>
        <dbReference type="Pfam" id="PF03629"/>
    </source>
</evidence>
<evidence type="ECO:0000313" key="6">
    <source>
        <dbReference type="EMBL" id="QDV23768.1"/>
    </source>
</evidence>
<evidence type="ECO:0000256" key="3">
    <source>
        <dbReference type="SAM" id="SignalP"/>
    </source>
</evidence>
<reference evidence="6 7" key="1">
    <citation type="submission" date="2019-02" db="EMBL/GenBank/DDBJ databases">
        <title>Deep-cultivation of Planctomycetes and their phenomic and genomic characterization uncovers novel biology.</title>
        <authorList>
            <person name="Wiegand S."/>
            <person name="Jogler M."/>
            <person name="Boedeker C."/>
            <person name="Pinto D."/>
            <person name="Vollmers J."/>
            <person name="Rivas-Marin E."/>
            <person name="Kohn T."/>
            <person name="Peeters S.H."/>
            <person name="Heuer A."/>
            <person name="Rast P."/>
            <person name="Oberbeckmann S."/>
            <person name="Bunk B."/>
            <person name="Jeske O."/>
            <person name="Meyerdierks A."/>
            <person name="Storesund J.E."/>
            <person name="Kallscheuer N."/>
            <person name="Luecker S."/>
            <person name="Lage O.M."/>
            <person name="Pohl T."/>
            <person name="Merkel B.J."/>
            <person name="Hornburger P."/>
            <person name="Mueller R.-W."/>
            <person name="Bruemmer F."/>
            <person name="Labrenz M."/>
            <person name="Spormann A.M."/>
            <person name="Op den Camp H."/>
            <person name="Overmann J."/>
            <person name="Amann R."/>
            <person name="Jetten M.S.M."/>
            <person name="Mascher T."/>
            <person name="Medema M.H."/>
            <person name="Devos D.P."/>
            <person name="Kaster A.-K."/>
            <person name="Ovreas L."/>
            <person name="Rohde M."/>
            <person name="Galperin M.Y."/>
            <person name="Jogler C."/>
        </authorList>
    </citation>
    <scope>NUCLEOTIDE SEQUENCE [LARGE SCALE GENOMIC DNA]</scope>
    <source>
        <strain evidence="6 7">Q31a</strain>
    </source>
</reference>
<dbReference type="Gene3D" id="3.40.50.1110">
    <property type="entry name" value="SGNH hydrolase"/>
    <property type="match status" value="1"/>
</dbReference>
<proteinExistence type="predicted"/>
<name>A0A518G591_9BACT</name>
<dbReference type="PANTHER" id="PTHR31988:SF19">
    <property type="entry name" value="9-O-ACETYL-N-ACETYLNEURAMINIC ACID DEACETYLASE-RELATED"/>
    <property type="match status" value="1"/>
</dbReference>
<evidence type="ECO:0000256" key="2">
    <source>
        <dbReference type="SAM" id="MobiDB-lite"/>
    </source>
</evidence>
<dbReference type="GO" id="GO:0016788">
    <property type="term" value="F:hydrolase activity, acting on ester bonds"/>
    <property type="evidence" value="ECO:0007669"/>
    <property type="project" value="UniProtKB-ARBA"/>
</dbReference>
<dbReference type="SUPFAM" id="SSF52266">
    <property type="entry name" value="SGNH hydrolase"/>
    <property type="match status" value="1"/>
</dbReference>
<dbReference type="Pfam" id="PF03629">
    <property type="entry name" value="SASA"/>
    <property type="match status" value="1"/>
</dbReference>
<protein>
    <submittedName>
        <fullName evidence="6">Carbohydrate acetyl esterase/feruloyl esterase</fullName>
    </submittedName>
</protein>
<accession>A0A518G591</accession>
<feature type="domain" description="Sialidase" evidence="5">
    <location>
        <begin position="367"/>
        <end position="628"/>
    </location>
</feature>
<dbReference type="InterPro" id="IPR036278">
    <property type="entry name" value="Sialidase_sf"/>
</dbReference>
<dbReference type="Proteomes" id="UP000318017">
    <property type="component" value="Chromosome"/>
</dbReference>
<dbReference type="InterPro" id="IPR052940">
    <property type="entry name" value="Carb_Esterase_6"/>
</dbReference>
<dbReference type="Pfam" id="PF13088">
    <property type="entry name" value="BNR_2"/>
    <property type="match status" value="1"/>
</dbReference>
<feature type="signal peptide" evidence="3">
    <location>
        <begin position="1"/>
        <end position="26"/>
    </location>
</feature>
<feature type="chain" id="PRO_5022067014" evidence="3">
    <location>
        <begin position="27"/>
        <end position="1002"/>
    </location>
</feature>
<feature type="domain" description="Sialate O-acetylesterase" evidence="4">
    <location>
        <begin position="84"/>
        <end position="311"/>
    </location>
</feature>
<dbReference type="EMBL" id="CP036298">
    <property type="protein sequence ID" value="QDV23768.1"/>
    <property type="molecule type" value="Genomic_DNA"/>
</dbReference>
<dbReference type="PANTHER" id="PTHR31988">
    <property type="entry name" value="ESTERASE, PUTATIVE (DUF303)-RELATED"/>
    <property type="match status" value="1"/>
</dbReference>
<organism evidence="6 7">
    <name type="scientific">Aureliella helgolandensis</name>
    <dbReference type="NCBI Taxonomy" id="2527968"/>
    <lineage>
        <taxon>Bacteria</taxon>
        <taxon>Pseudomonadati</taxon>
        <taxon>Planctomycetota</taxon>
        <taxon>Planctomycetia</taxon>
        <taxon>Pirellulales</taxon>
        <taxon>Pirellulaceae</taxon>
        <taxon>Aureliella</taxon>
    </lineage>
</organism>
<dbReference type="AlphaFoldDB" id="A0A518G591"/>
<evidence type="ECO:0000313" key="7">
    <source>
        <dbReference type="Proteomes" id="UP000318017"/>
    </source>
</evidence>
<feature type="region of interest" description="Disordered" evidence="2">
    <location>
        <begin position="35"/>
        <end position="59"/>
    </location>
</feature>
<dbReference type="InterPro" id="IPR011040">
    <property type="entry name" value="Sialidase"/>
</dbReference>
<sequence precursor="true">MKDSCFSTRIFWCVFTILTAQMHLSAQDLSSDADLPISDTSPANVPNADSQDAATTGGVDAGSPAVAVVEVAPQVLLPSDKEQFHLFLLAGQSNMAGRGPIAPEDLVTHPRVLSLNAGGEWQPAVAPLHFDKPGMVGVGLGRAFALQYAKDHPEVIVGLVPCAAGGSAISSWTPGGYHPQTKSHPYDDALSRTKLAMQDGVLQGILWHQGESDSGPGPSATYKSNLLELIGRFRQELAAPDVPVIIGQLGRFPGKEWNEGRYLVDASHKEIPRLANHTQFVSSAGLVDKGDQTHFASPSARVFGQRYYQAFKWEQMLQPTLTLAPSQENTRNSEGDFIQLKSGKILFVYSRFTGGMSDHAAAQLVSRSSSDGGRTWSDTERLLVDRGEALNVMSVSLLRLQDGRIALFYLKKTSLADCRPVVCYSSDEAKTWTPPAEIIPAEHVAYYVLNNDRVVQLSSGRIVVPVALHGNVGEKSQTDWAGKLTTYQSDDGGVQWHASQTLQPAHAPDGSRVHAQEPGILELNSGRLMMWFRTNAGEQYQCFSDDEGETWGATQPMGLASPTSPASIERIPSTGDLLAVWNDLSHLEVEQRKLRTPLAVAISQDEGQSWTTPQPIASDPQGWYCYTAIDFVSEPLAGHDRSVQEKQVESVLLAHVAGRQQAGQHLATTQMKRLSIAELYRRCGLPWLLESRRIWDVPKHSAFTDLVRFQGQWFGVFREGASHVSPDGALRVISSVDGQSWQSSAVLTHATADLRDAKLTVTPDQQLMLSGAAAWHDRSQHSHQSMSWFSGNGTDWSDAIEIGDPDYWMWRATWGPSGEGAAMVYNVGYATGKADGPQARLYRSADGRNYETLMDDLGVEDNPNESSMLFDQDGTCYCLLRRGAGSQSGVLGRASAPYTEWTWSDLEIRIGGPHMIRIPDGRVVAAVRLYDGRVRTSLCWVDLQAGALTEFMELPSGGDTSYPGLYWHEDRLWVSYYSSHESQDNDFLSAIYMAQVAIPGSH</sequence>
<keyword evidence="7" id="KW-1185">Reference proteome</keyword>